<dbReference type="InterPro" id="IPR052787">
    <property type="entry name" value="MAVS"/>
</dbReference>
<dbReference type="InterPro" id="IPR013762">
    <property type="entry name" value="Integrase-like_cat_sf"/>
</dbReference>
<dbReference type="InterPro" id="IPR011010">
    <property type="entry name" value="DNA_brk_join_enz"/>
</dbReference>
<dbReference type="AlphaFoldDB" id="A0A2B4SFR2"/>
<gene>
    <name evidence="2" type="ORF">AWC38_SpisGene7623</name>
</gene>
<accession>A0A2B4SFR2</accession>
<dbReference type="GO" id="GO:0015074">
    <property type="term" value="P:DNA integration"/>
    <property type="evidence" value="ECO:0007669"/>
    <property type="project" value="InterPro"/>
</dbReference>
<reference evidence="3" key="1">
    <citation type="journal article" date="2017" name="bioRxiv">
        <title>Comparative analysis of the genomes of Stylophora pistillata and Acropora digitifera provides evidence for extensive differences between species of corals.</title>
        <authorList>
            <person name="Voolstra C.R."/>
            <person name="Li Y."/>
            <person name="Liew Y.J."/>
            <person name="Baumgarten S."/>
            <person name="Zoccola D."/>
            <person name="Flot J.-F."/>
            <person name="Tambutte S."/>
            <person name="Allemand D."/>
            <person name="Aranda M."/>
        </authorList>
    </citation>
    <scope>NUCLEOTIDE SEQUENCE [LARGE SCALE GENOMIC DNA]</scope>
</reference>
<organism evidence="2 3">
    <name type="scientific">Stylophora pistillata</name>
    <name type="common">Smooth cauliflower coral</name>
    <dbReference type="NCBI Taxonomy" id="50429"/>
    <lineage>
        <taxon>Eukaryota</taxon>
        <taxon>Metazoa</taxon>
        <taxon>Cnidaria</taxon>
        <taxon>Anthozoa</taxon>
        <taxon>Hexacorallia</taxon>
        <taxon>Scleractinia</taxon>
        <taxon>Astrocoeniina</taxon>
        <taxon>Pocilloporidae</taxon>
        <taxon>Stylophora</taxon>
    </lineage>
</organism>
<dbReference type="SUPFAM" id="SSF56349">
    <property type="entry name" value="DNA breaking-rejoining enzymes"/>
    <property type="match status" value="1"/>
</dbReference>
<evidence type="ECO:0000256" key="1">
    <source>
        <dbReference type="ARBA" id="ARBA00023172"/>
    </source>
</evidence>
<dbReference type="OrthoDB" id="5981173at2759"/>
<dbReference type="PANTHER" id="PTHR21446">
    <property type="entry name" value="DUF3504 DOMAIN-CONTAINING PROTEIN"/>
    <property type="match status" value="1"/>
</dbReference>
<comment type="caution">
    <text evidence="2">The sequence shown here is derived from an EMBL/GenBank/DDBJ whole genome shotgun (WGS) entry which is preliminary data.</text>
</comment>
<dbReference type="Proteomes" id="UP000225706">
    <property type="component" value="Unassembled WGS sequence"/>
</dbReference>
<dbReference type="EMBL" id="LSMT01000098">
    <property type="protein sequence ID" value="PFX27660.1"/>
    <property type="molecule type" value="Genomic_DNA"/>
</dbReference>
<dbReference type="GO" id="GO:0006310">
    <property type="term" value="P:DNA recombination"/>
    <property type="evidence" value="ECO:0007669"/>
    <property type="project" value="UniProtKB-KW"/>
</dbReference>
<keyword evidence="1" id="KW-0233">DNA recombination</keyword>
<dbReference type="GO" id="GO:0003677">
    <property type="term" value="F:DNA binding"/>
    <property type="evidence" value="ECO:0007669"/>
    <property type="project" value="InterPro"/>
</dbReference>
<name>A0A2B4SFR2_STYPI</name>
<protein>
    <submittedName>
        <fullName evidence="2">Uncharacterized protein KIAA1958-like</fullName>
    </submittedName>
</protein>
<dbReference type="Gene3D" id="1.10.443.10">
    <property type="entry name" value="Intergrase catalytic core"/>
    <property type="match status" value="1"/>
</dbReference>
<evidence type="ECO:0000313" key="2">
    <source>
        <dbReference type="EMBL" id="PFX27660.1"/>
    </source>
</evidence>
<sequence>MNAISAADIGFSMLTSQAIAVADPGGREKLKMAERFASVSAEDLKLWIEDKDSKNTKRTTKTSVKILNDYLTENNLVEPQDKTALANVLKKLYAEARKIDGSPYSKSSMNSLRFGLNRHFKAKGTDIIKDPEFVEANKVFLARCVDLKRQGLAKVEHKPAILANDLRKLYECGVFNLDDPRTLQNKVFFEMIMYFCHRGRQNLRELKIKDFSFTRDGKGARYACKTGDELTKNNREDEVVSEGEMMFEKAGPHCPVASLELYIKHLNPKNDFLFQRPKKGSKIGVDDVCFDNMAVGERTLAEKMKYISKEAELSKVYTNHSIRATAATALDKCWHEAGHIMADSGHQSERSIQSYCKTDTDTKIIHIVFVNLPECRPAVEEDQDFRNKLRWQKDSGIARGFTV</sequence>
<dbReference type="PANTHER" id="PTHR21446:SF12">
    <property type="entry name" value="POTASSIUM CHANNEL TETRAMERIZATION DOMAIN CONTAINING 1"/>
    <property type="match status" value="1"/>
</dbReference>
<keyword evidence="3" id="KW-1185">Reference proteome</keyword>
<proteinExistence type="predicted"/>
<evidence type="ECO:0000313" key="3">
    <source>
        <dbReference type="Proteomes" id="UP000225706"/>
    </source>
</evidence>